<name>A0ACA9NVI4_9GLOM</name>
<accession>A0ACA9NVI4</accession>
<reference evidence="1" key="1">
    <citation type="submission" date="2021-06" db="EMBL/GenBank/DDBJ databases">
        <authorList>
            <person name="Kallberg Y."/>
            <person name="Tangrot J."/>
            <person name="Rosling A."/>
        </authorList>
    </citation>
    <scope>NUCLEOTIDE SEQUENCE</scope>
    <source>
        <strain evidence="1">28 12/20/2015</strain>
    </source>
</reference>
<sequence length="187" mass="21778">MQASDYSVIPNTSAVEFNIYKEINQVISICKPNTYKASIHNNIKQNQEYAHSFGVIKSELKFALKNRLVNEFVGLITRFIENHTGIDTNERMTVDVTQIENPKKLKHKEHPKLPKPAQQNDQDLKTRSKSRQITETDTEDEYSEESLSQNQANNNTNNRNCTHCHCKNCYETRHYSSTCQFPKNHFR</sequence>
<proteinExistence type="predicted"/>
<protein>
    <submittedName>
        <fullName evidence="1">2353_t:CDS:1</fullName>
    </submittedName>
</protein>
<gene>
    <name evidence="1" type="ORF">SPELUC_LOCUS10078</name>
</gene>
<comment type="caution">
    <text evidence="1">The sequence shown here is derived from an EMBL/GenBank/DDBJ whole genome shotgun (WGS) entry which is preliminary data.</text>
</comment>
<dbReference type="Proteomes" id="UP000789366">
    <property type="component" value="Unassembled WGS sequence"/>
</dbReference>
<evidence type="ECO:0000313" key="2">
    <source>
        <dbReference type="Proteomes" id="UP000789366"/>
    </source>
</evidence>
<evidence type="ECO:0000313" key="1">
    <source>
        <dbReference type="EMBL" id="CAG8679524.1"/>
    </source>
</evidence>
<organism evidence="1 2">
    <name type="scientific">Cetraspora pellucida</name>
    <dbReference type="NCBI Taxonomy" id="1433469"/>
    <lineage>
        <taxon>Eukaryota</taxon>
        <taxon>Fungi</taxon>
        <taxon>Fungi incertae sedis</taxon>
        <taxon>Mucoromycota</taxon>
        <taxon>Glomeromycotina</taxon>
        <taxon>Glomeromycetes</taxon>
        <taxon>Diversisporales</taxon>
        <taxon>Gigasporaceae</taxon>
        <taxon>Cetraspora</taxon>
    </lineage>
</organism>
<dbReference type="EMBL" id="CAJVPW010018011">
    <property type="protein sequence ID" value="CAG8679524.1"/>
    <property type="molecule type" value="Genomic_DNA"/>
</dbReference>
<keyword evidence="2" id="KW-1185">Reference proteome</keyword>